<sequence>MKYLFKNISLFLVALTMLYSCGEDDSIEVLAPEAAFELQQPGITNINLNFALPDNPAFTISWDDDLSGASTYTAEMSMDIEFTAPISLGTSDSKTFTMTVSELNAALNNAGIEAFVEMPIYVRVTGGNLTTNVVRFDVTAYPEMPPVFTSVDATTSYVLSDVAPDNEVALIEWDDLDFTNLTADVNVDYTVEVAEVGTDFAAAFILGTVNNTTSLSVTHATMNEAALASGGVAEEAGQVEIRVSAIVNTAASSFERVSDIVTISVTPYNTVLAPILYGVGAGLPDAGWGWGSPVELTLQGNVYSGNVNLSPDNGGNFRFFTIRDDWNSGQNFPWYTDRGFTIDANFANANDGDQNFLFTGTAGEYFLEIDMANKTITLGPAVVGPNCALDQLWLVGAGVPDAGWGWGSPVQLPCVGTGVYAGNVTFANDAFRFFTTEGDWNSGQNYPFYSNDGYTIDANFENAADGDSNFRFIGTPGEFYLEVDTVNKTITLGAAQSQCALDQLWLVGAGVPDAGWGWGSPVQLPCTGVGTYSGSVTFANDAFRFFTVEGDWNSGQNYPFYIGEGYTIDANFENAADGDSNFRFIGTPGTYNLTVDTVNKTITLN</sequence>
<feature type="domain" description="SusE outer membrane protein" evidence="2">
    <location>
        <begin position="149"/>
        <end position="243"/>
    </location>
</feature>
<dbReference type="Pfam" id="PF14292">
    <property type="entry name" value="SusE"/>
    <property type="match status" value="2"/>
</dbReference>
<dbReference type="InterPro" id="IPR025970">
    <property type="entry name" value="SusE"/>
</dbReference>
<evidence type="ECO:0000256" key="1">
    <source>
        <dbReference type="SAM" id="SignalP"/>
    </source>
</evidence>
<comment type="caution">
    <text evidence="3">The sequence shown here is derived from an EMBL/GenBank/DDBJ whole genome shotgun (WGS) entry which is preliminary data.</text>
</comment>
<dbReference type="EMBL" id="JBHTJH010000017">
    <property type="protein sequence ID" value="MFD0863529.1"/>
    <property type="molecule type" value="Genomic_DNA"/>
</dbReference>
<feature type="domain" description="SusE outer membrane protein" evidence="2">
    <location>
        <begin position="24"/>
        <end position="124"/>
    </location>
</feature>
<reference evidence="4" key="1">
    <citation type="journal article" date="2019" name="Int. J. Syst. Evol. Microbiol.">
        <title>The Global Catalogue of Microorganisms (GCM) 10K type strain sequencing project: providing services to taxonomists for standard genome sequencing and annotation.</title>
        <authorList>
            <consortium name="The Broad Institute Genomics Platform"/>
            <consortium name="The Broad Institute Genome Sequencing Center for Infectious Disease"/>
            <person name="Wu L."/>
            <person name="Ma J."/>
        </authorList>
    </citation>
    <scope>NUCLEOTIDE SEQUENCE [LARGE SCALE GENOMIC DNA]</scope>
    <source>
        <strain evidence="4">CCUG 62952</strain>
    </source>
</reference>
<proteinExistence type="predicted"/>
<feature type="chain" id="PRO_5046990628" evidence="1">
    <location>
        <begin position="23"/>
        <end position="605"/>
    </location>
</feature>
<evidence type="ECO:0000313" key="4">
    <source>
        <dbReference type="Proteomes" id="UP001596978"/>
    </source>
</evidence>
<accession>A0ABW3D1S7</accession>
<dbReference type="RefSeq" id="WP_386409654.1">
    <property type="nucleotide sequence ID" value="NZ_JBHTJH010000017.1"/>
</dbReference>
<dbReference type="PROSITE" id="PS51257">
    <property type="entry name" value="PROKAR_LIPOPROTEIN"/>
    <property type="match status" value="1"/>
</dbReference>
<keyword evidence="1" id="KW-0732">Signal</keyword>
<gene>
    <name evidence="3" type="ORF">ACFQ1M_15035</name>
</gene>
<feature type="signal peptide" evidence="1">
    <location>
        <begin position="1"/>
        <end position="22"/>
    </location>
</feature>
<evidence type="ECO:0000259" key="2">
    <source>
        <dbReference type="Pfam" id="PF14292"/>
    </source>
</evidence>
<dbReference type="Gene3D" id="2.60.40.3620">
    <property type="match status" value="3"/>
</dbReference>
<keyword evidence="4" id="KW-1185">Reference proteome</keyword>
<evidence type="ECO:0000313" key="3">
    <source>
        <dbReference type="EMBL" id="MFD0863529.1"/>
    </source>
</evidence>
<dbReference type="Proteomes" id="UP001596978">
    <property type="component" value="Unassembled WGS sequence"/>
</dbReference>
<organism evidence="3 4">
    <name type="scientific">Sungkyunkwania multivorans</name>
    <dbReference type="NCBI Taxonomy" id="1173618"/>
    <lineage>
        <taxon>Bacteria</taxon>
        <taxon>Pseudomonadati</taxon>
        <taxon>Bacteroidota</taxon>
        <taxon>Flavobacteriia</taxon>
        <taxon>Flavobacteriales</taxon>
        <taxon>Flavobacteriaceae</taxon>
        <taxon>Sungkyunkwania</taxon>
    </lineage>
</organism>
<name>A0ABW3D1S7_9FLAO</name>
<protein>
    <submittedName>
        <fullName evidence="3">SusE domain-containing protein</fullName>
    </submittedName>
</protein>